<dbReference type="PANTHER" id="PTHR22674">
    <property type="entry name" value="NTPASE, KAP FAMILY P-LOOP DOMAIN-CONTAINING 1"/>
    <property type="match status" value="1"/>
</dbReference>
<dbReference type="Pfam" id="PF07693">
    <property type="entry name" value="KAP_NTPase"/>
    <property type="match status" value="1"/>
</dbReference>
<evidence type="ECO:0000256" key="1">
    <source>
        <dbReference type="SAM" id="Coils"/>
    </source>
</evidence>
<reference evidence="3 4" key="1">
    <citation type="submission" date="2016-11" db="EMBL/GenBank/DDBJ databases">
        <title>Actinomyces gypaetusis sp. nov. isolated from the vulture Gypaetus barbatus in Qinghai Tibet Plateau China.</title>
        <authorList>
            <person name="Meng X."/>
        </authorList>
    </citation>
    <scope>NUCLEOTIDE SEQUENCE [LARGE SCALE GENOMIC DNA]</scope>
    <source>
        <strain evidence="3 4">VUL4_2</strain>
    </source>
</reference>
<dbReference type="AlphaFoldDB" id="A0A1Q5PJN0"/>
<gene>
    <name evidence="3" type="ORF">BSR29_07720</name>
</gene>
<organism evidence="3 4">
    <name type="scientific">Boudabousia liubingyangii</name>
    <dbReference type="NCBI Taxonomy" id="1921764"/>
    <lineage>
        <taxon>Bacteria</taxon>
        <taxon>Bacillati</taxon>
        <taxon>Actinomycetota</taxon>
        <taxon>Actinomycetes</taxon>
        <taxon>Actinomycetales</taxon>
        <taxon>Actinomycetaceae</taxon>
        <taxon>Boudabousia</taxon>
    </lineage>
</organism>
<sequence length="629" mass="71746">MLRTTMTKPINDELSIAKTSLGNTDLPLSSPEADYFEMGKYYEGLADFIERCQTPMTIAIQGDWGTGKTSTMNIIENILEERSIKRTTDDNNSKSVVAKRTQTVFFNTWQFSQFNLGDTLIFALISQITQTLMEKKELNADAKEKLKEFANSGLRIMTTVLKYAWRKVEDKAGMSGLTQEVVSDYRQAQEEIKTGQKTEPSLVESLRNLRANFENTIQEFLNQTGNDRVVIFIDDLDRLEPAKAVEVLEALKLFFESKNCVFVLAIDFSVVSQGISSKYGSDLSERKARSFFDKIIQVPFQLPVSEYEPSRLLKETLGEIDLSDEAEGDRSLITEITQCSVGTVPRSIKRLVNTFLLLENINSQKSDDTKRIKNERLARFYWLCAQSAYPELNELLALSKKEELRERIKAIADEITLFLGDDQELSKELETWHYDVNELSGLRDFLKLYEELSMKIGQEEIEAGRAAAELTSRGGKNIYKGRKGTMSHEDSIERFKWLFPESFPLLEALLKRIEDVDKDHNFTIGKQSSDNEYSVYAYPADSDESSARRVGLLRVSKMNCRIKFSYKCKEDVMKTIGAQLIEAANGLDNELKEPYKADRNQEFWVIYTDISQADQVAGILRLVADHVVK</sequence>
<proteinExistence type="predicted"/>
<dbReference type="STRING" id="1921764.BSR28_07020"/>
<name>A0A1Q5PJN0_9ACTO</name>
<dbReference type="InterPro" id="IPR027417">
    <property type="entry name" value="P-loop_NTPase"/>
</dbReference>
<dbReference type="InterPro" id="IPR052754">
    <property type="entry name" value="NTPase_KAP_P-loop"/>
</dbReference>
<feature type="domain" description="KAP NTPase" evidence="2">
    <location>
        <begin position="40"/>
        <end position="361"/>
    </location>
</feature>
<keyword evidence="4" id="KW-1185">Reference proteome</keyword>
<accession>A0A1Q5PJN0</accession>
<dbReference type="InterPro" id="IPR011646">
    <property type="entry name" value="KAP_P-loop"/>
</dbReference>
<keyword evidence="1" id="KW-0175">Coiled coil</keyword>
<evidence type="ECO:0000313" key="3">
    <source>
        <dbReference type="EMBL" id="OKL46135.1"/>
    </source>
</evidence>
<dbReference type="Proteomes" id="UP000186785">
    <property type="component" value="Unassembled WGS sequence"/>
</dbReference>
<dbReference type="SUPFAM" id="SSF52540">
    <property type="entry name" value="P-loop containing nucleoside triphosphate hydrolases"/>
    <property type="match status" value="1"/>
</dbReference>
<dbReference type="PANTHER" id="PTHR22674:SF6">
    <property type="entry name" value="NTPASE KAP FAMILY P-LOOP DOMAIN-CONTAINING PROTEIN 1"/>
    <property type="match status" value="1"/>
</dbReference>
<feature type="coiled-coil region" evidence="1">
    <location>
        <begin position="125"/>
        <end position="152"/>
    </location>
</feature>
<dbReference type="Gene3D" id="3.40.50.300">
    <property type="entry name" value="P-loop containing nucleotide triphosphate hydrolases"/>
    <property type="match status" value="1"/>
</dbReference>
<comment type="caution">
    <text evidence="3">The sequence shown here is derived from an EMBL/GenBank/DDBJ whole genome shotgun (WGS) entry which is preliminary data.</text>
</comment>
<evidence type="ECO:0000313" key="4">
    <source>
        <dbReference type="Proteomes" id="UP000186785"/>
    </source>
</evidence>
<dbReference type="EMBL" id="MQSV01000006">
    <property type="protein sequence ID" value="OKL46135.1"/>
    <property type="molecule type" value="Genomic_DNA"/>
</dbReference>
<evidence type="ECO:0000259" key="2">
    <source>
        <dbReference type="Pfam" id="PF07693"/>
    </source>
</evidence>
<dbReference type="OrthoDB" id="88903at2"/>
<protein>
    <recommendedName>
        <fullName evidence="2">KAP NTPase domain-containing protein</fullName>
    </recommendedName>
</protein>